<keyword evidence="2 5" id="KW-0489">Methyltransferase</keyword>
<comment type="catalytic activity">
    <reaction evidence="2">
        <text>[phosphatase 2A protein]-C-terminal L-leucine + S-adenosyl-L-methionine = [phosphatase 2A protein]-C-terminal L-leucine methyl ester + S-adenosyl-L-homocysteine</text>
        <dbReference type="Rhea" id="RHEA:48544"/>
        <dbReference type="Rhea" id="RHEA-COMP:12134"/>
        <dbReference type="Rhea" id="RHEA-COMP:12135"/>
        <dbReference type="ChEBI" id="CHEBI:57856"/>
        <dbReference type="ChEBI" id="CHEBI:59789"/>
        <dbReference type="ChEBI" id="CHEBI:90516"/>
        <dbReference type="ChEBI" id="CHEBI:90517"/>
        <dbReference type="EC" id="2.1.1.233"/>
    </reaction>
</comment>
<dbReference type="OrthoDB" id="203237at2759"/>
<gene>
    <name evidence="5" type="ORF">T310_5798</name>
</gene>
<feature type="region of interest" description="Disordered" evidence="4">
    <location>
        <begin position="1"/>
        <end position="55"/>
    </location>
</feature>
<keyword evidence="1 2" id="KW-0949">S-adenosyl-L-methionine</keyword>
<comment type="similarity">
    <text evidence="2">Belongs to the methyltransferase superfamily. LCMT family.</text>
</comment>
<feature type="compositionally biased region" description="Gly residues" evidence="4">
    <location>
        <begin position="14"/>
        <end position="30"/>
    </location>
</feature>
<dbReference type="PIRSF" id="PIRSF016305">
    <property type="entry name" value="LCM_mtfrase"/>
    <property type="match status" value="1"/>
</dbReference>
<evidence type="ECO:0000313" key="6">
    <source>
        <dbReference type="Proteomes" id="UP000053958"/>
    </source>
</evidence>
<dbReference type="GO" id="GO:0032259">
    <property type="term" value="P:methylation"/>
    <property type="evidence" value="ECO:0007669"/>
    <property type="project" value="UniProtKB-KW"/>
</dbReference>
<feature type="binding site" evidence="3">
    <location>
        <position position="118"/>
    </location>
    <ligand>
        <name>S-adenosyl-L-methionine</name>
        <dbReference type="ChEBI" id="CHEBI:59789"/>
    </ligand>
</feature>
<dbReference type="RefSeq" id="XP_013326798.1">
    <property type="nucleotide sequence ID" value="XM_013471344.1"/>
</dbReference>
<dbReference type="InterPro" id="IPR016651">
    <property type="entry name" value="LCMT1"/>
</dbReference>
<keyword evidence="6" id="KW-1185">Reference proteome</keyword>
<evidence type="ECO:0000256" key="4">
    <source>
        <dbReference type="SAM" id="MobiDB-lite"/>
    </source>
</evidence>
<evidence type="ECO:0000256" key="2">
    <source>
        <dbReference type="PIRNR" id="PIRNR016305"/>
    </source>
</evidence>
<feature type="binding site" evidence="3">
    <location>
        <position position="196"/>
    </location>
    <ligand>
        <name>S-adenosyl-L-methionine</name>
        <dbReference type="ChEBI" id="CHEBI:59789"/>
    </ligand>
</feature>
<reference evidence="5 6" key="1">
    <citation type="submission" date="2015-04" db="EMBL/GenBank/DDBJ databases">
        <authorList>
            <person name="Heijne W.H."/>
            <person name="Fedorova N.D."/>
            <person name="Nierman W.C."/>
            <person name="Vollebregt A.W."/>
            <person name="Zhao Z."/>
            <person name="Wu L."/>
            <person name="Kumar M."/>
            <person name="Stam H."/>
            <person name="van den Berg M.A."/>
            <person name="Pel H.J."/>
        </authorList>
    </citation>
    <scope>NUCLEOTIDE SEQUENCE [LARGE SCALE GENOMIC DNA]</scope>
    <source>
        <strain evidence="5 6">CBS 393.64</strain>
    </source>
</reference>
<evidence type="ECO:0000256" key="3">
    <source>
        <dbReference type="PIRSR" id="PIRSR016305-1"/>
    </source>
</evidence>
<dbReference type="PANTHER" id="PTHR13600">
    <property type="entry name" value="LEUCINE CARBOXYL METHYLTRANSFERASE"/>
    <property type="match status" value="1"/>
</dbReference>
<dbReference type="STRING" id="1408163.A0A0F4YQT0"/>
<dbReference type="GeneID" id="25318138"/>
<dbReference type="EMBL" id="LASV01000282">
    <property type="protein sequence ID" value="KKA20186.1"/>
    <property type="molecule type" value="Genomic_DNA"/>
</dbReference>
<feature type="region of interest" description="Disordered" evidence="4">
    <location>
        <begin position="150"/>
        <end position="181"/>
    </location>
</feature>
<dbReference type="EC" id="2.1.1.233" evidence="2"/>
<feature type="compositionally biased region" description="Low complexity" evidence="4">
    <location>
        <begin position="156"/>
        <end position="165"/>
    </location>
</feature>
<name>A0A0F4YQT0_RASE3</name>
<comment type="caution">
    <text evidence="5">The sequence shown here is derived from an EMBL/GenBank/DDBJ whole genome shotgun (WGS) entry which is preliminary data.</text>
</comment>
<dbReference type="Gene3D" id="3.40.50.150">
    <property type="entry name" value="Vaccinia Virus protein VP39"/>
    <property type="match status" value="2"/>
</dbReference>
<accession>A0A0F4YQT0</accession>
<dbReference type="AlphaFoldDB" id="A0A0F4YQT0"/>
<evidence type="ECO:0000256" key="1">
    <source>
        <dbReference type="ARBA" id="ARBA00022691"/>
    </source>
</evidence>
<evidence type="ECO:0000313" key="5">
    <source>
        <dbReference type="EMBL" id="KKA20186.1"/>
    </source>
</evidence>
<dbReference type="SUPFAM" id="SSF53335">
    <property type="entry name" value="S-adenosyl-L-methionine-dependent methyltransferases"/>
    <property type="match status" value="1"/>
</dbReference>
<feature type="compositionally biased region" description="Polar residues" evidence="4">
    <location>
        <begin position="1"/>
        <end position="11"/>
    </location>
</feature>
<organism evidence="5 6">
    <name type="scientific">Rasamsonia emersonii (strain ATCC 16479 / CBS 393.64 / IMI 116815)</name>
    <dbReference type="NCBI Taxonomy" id="1408163"/>
    <lineage>
        <taxon>Eukaryota</taxon>
        <taxon>Fungi</taxon>
        <taxon>Dikarya</taxon>
        <taxon>Ascomycota</taxon>
        <taxon>Pezizomycotina</taxon>
        <taxon>Eurotiomycetes</taxon>
        <taxon>Eurotiomycetidae</taxon>
        <taxon>Eurotiales</taxon>
        <taxon>Trichocomaceae</taxon>
        <taxon>Rasamsonia</taxon>
    </lineage>
</organism>
<dbReference type="InterPro" id="IPR029063">
    <property type="entry name" value="SAM-dependent_MTases_sf"/>
</dbReference>
<dbReference type="Proteomes" id="UP000053958">
    <property type="component" value="Unassembled WGS sequence"/>
</dbReference>
<dbReference type="PANTHER" id="PTHR13600:SF21">
    <property type="entry name" value="LEUCINE CARBOXYL METHYLTRANSFERASE 1"/>
    <property type="match status" value="1"/>
</dbReference>
<proteinExistence type="inferred from homology"/>
<protein>
    <recommendedName>
        <fullName evidence="2">Leucine carboxyl methyltransferase 1</fullName>
        <ecNumber evidence="2">2.1.1.233</ecNumber>
    </recommendedName>
</protein>
<comment type="function">
    <text evidence="2">Methylates the carboxyl group of the C-terminal leucine residue of protein phosphatase 2A catalytic subunits to form alpha-leucine ester residues.</text>
</comment>
<dbReference type="GO" id="GO:0018423">
    <property type="term" value="F:protein C-terminal leucine carboxyl O-methyltransferase activity"/>
    <property type="evidence" value="ECO:0007669"/>
    <property type="project" value="UniProtKB-EC"/>
</dbReference>
<sequence length="355" mass="38466">MSAPQIPNLNTLRRGGGGRGRVLRGRGGAGVNNDDGNHHHTGSAAKDRVVQGTDNDASVSRLSAVELGYLDDPFARVLTPSTGPGTRRFPIINRDKGDPFHASLAEGATYREALWREGEGEDDVTISAEGDALHSPFYHIHPIDLRSLAKPPAADSQSHTSSDSPSDPEHTSSQGNAPSVLLPGVDTSLPTLLLSECCLVYLSPEDAAGVVDYFTKTLFPRPAAGSDAVTPLGLILYEPIRPDDPFGKTMVSNLAARGIQLQTLHRYASLDAQRQRLRDHGFDAGQGAADVDLIWEHWVSDAEKERVARLEMLDEMEEWKLLAQHYCVAWGWREGTGTAAGAFDRWKDVQAQSTS</sequence>
<keyword evidence="2 5" id="KW-0808">Transferase</keyword>